<gene>
    <name evidence="5 6" type="primary">rlmH</name>
    <name evidence="6" type="ORF">NNJEOMEG_02854</name>
</gene>
<reference evidence="6 7" key="1">
    <citation type="submission" date="2020-04" db="EMBL/GenBank/DDBJ databases">
        <authorList>
            <consortium name="Desulfovibrio sp. FSS-1 genome sequencing consortium"/>
            <person name="Shimoshige H."/>
            <person name="Kobayashi H."/>
            <person name="Maekawa T."/>
        </authorList>
    </citation>
    <scope>NUCLEOTIDE SEQUENCE [LARGE SCALE GENOMIC DNA]</scope>
    <source>
        <strain evidence="6 7">SIID29052-01</strain>
    </source>
</reference>
<dbReference type="RefSeq" id="WP_173085628.1">
    <property type="nucleotide sequence ID" value="NZ_BLTE01000013.1"/>
</dbReference>
<protein>
    <recommendedName>
        <fullName evidence="5">Ribosomal RNA large subunit methyltransferase H</fullName>
        <ecNumber evidence="5">2.1.1.177</ecNumber>
    </recommendedName>
    <alternativeName>
        <fullName evidence="5">23S rRNA (pseudouridine1915-N3)-methyltransferase</fullName>
    </alternativeName>
    <alternativeName>
        <fullName evidence="5">23S rRNA m3Psi1915 methyltransferase</fullName>
    </alternativeName>
    <alternativeName>
        <fullName evidence="5">rRNA (pseudouridine-N3-)-methyltransferase RlmH</fullName>
    </alternativeName>
</protein>
<comment type="caution">
    <text evidence="6">The sequence shown here is derived from an EMBL/GenBank/DDBJ whole genome shotgun (WGS) entry which is preliminary data.</text>
</comment>
<name>A0A6V8LYZ0_9BACT</name>
<dbReference type="SUPFAM" id="SSF75217">
    <property type="entry name" value="alpha/beta knot"/>
    <property type="match status" value="1"/>
</dbReference>
<dbReference type="Proteomes" id="UP000494245">
    <property type="component" value="Unassembled WGS sequence"/>
</dbReference>
<comment type="subunit">
    <text evidence="5">Homodimer.</text>
</comment>
<dbReference type="GO" id="GO:0005737">
    <property type="term" value="C:cytoplasm"/>
    <property type="evidence" value="ECO:0007669"/>
    <property type="project" value="UniProtKB-SubCell"/>
</dbReference>
<comment type="caution">
    <text evidence="5">Lacks conserved residue(s) required for the propagation of feature annotation.</text>
</comment>
<dbReference type="PANTHER" id="PTHR33603:SF1">
    <property type="entry name" value="RIBOSOMAL RNA LARGE SUBUNIT METHYLTRANSFERASE H"/>
    <property type="match status" value="1"/>
</dbReference>
<dbReference type="PANTHER" id="PTHR33603">
    <property type="entry name" value="METHYLTRANSFERASE"/>
    <property type="match status" value="1"/>
</dbReference>
<keyword evidence="5" id="KW-0698">rRNA processing</keyword>
<dbReference type="InterPro" id="IPR003742">
    <property type="entry name" value="RlmH-like"/>
</dbReference>
<dbReference type="PIRSF" id="PIRSF004505">
    <property type="entry name" value="MT_bac"/>
    <property type="match status" value="1"/>
</dbReference>
<keyword evidence="5" id="KW-0963">Cytoplasm</keyword>
<dbReference type="InterPro" id="IPR029028">
    <property type="entry name" value="Alpha/beta_knot_MTases"/>
</dbReference>
<evidence type="ECO:0000313" key="7">
    <source>
        <dbReference type="Proteomes" id="UP000494245"/>
    </source>
</evidence>
<dbReference type="Gene3D" id="3.40.1280.10">
    <property type="match status" value="1"/>
</dbReference>
<keyword evidence="2 5" id="KW-0808">Transferase</keyword>
<evidence type="ECO:0000256" key="4">
    <source>
        <dbReference type="ARBA" id="ARBA00038303"/>
    </source>
</evidence>
<sequence>MHRVRLVFVGDLKARWAQEACRHYQEALARFVRVETAVVRDARESRDVPARLRKEGQALLAALGPRERVVGLEIEGEAPGSEGLARQLGRWLDDPGRMPCFVVGGPYGFGVEARARFDHRLSLGPCTLPHELARVVLLEQLYRAMSILAGHPYHHG</sequence>
<dbReference type="Pfam" id="PF02590">
    <property type="entry name" value="SPOUT_MTase"/>
    <property type="match status" value="1"/>
</dbReference>
<keyword evidence="1 5" id="KW-0489">Methyltransferase</keyword>
<proteinExistence type="inferred from homology"/>
<dbReference type="AlphaFoldDB" id="A0A6V8LYZ0"/>
<feature type="binding site" evidence="5">
    <location>
        <position position="72"/>
    </location>
    <ligand>
        <name>S-adenosyl-L-methionine</name>
        <dbReference type="ChEBI" id="CHEBI:59789"/>
    </ligand>
</feature>
<keyword evidence="7" id="KW-1185">Reference proteome</keyword>
<dbReference type="HAMAP" id="MF_00658">
    <property type="entry name" value="23SrRNA_methyltr_H"/>
    <property type="match status" value="1"/>
</dbReference>
<comment type="function">
    <text evidence="5">Specifically methylates the pseudouridine at position 1915 (m3Psi1915) in 23S rRNA.</text>
</comment>
<evidence type="ECO:0000256" key="5">
    <source>
        <dbReference type="HAMAP-Rule" id="MF_00658"/>
    </source>
</evidence>
<comment type="similarity">
    <text evidence="4 5">Belongs to the RNA methyltransferase RlmH family.</text>
</comment>
<reference evidence="6 7" key="2">
    <citation type="submission" date="2020-05" db="EMBL/GenBank/DDBJ databases">
        <title>Draft genome sequence of Desulfovibrio sp. strainFSS-1.</title>
        <authorList>
            <person name="Shimoshige H."/>
            <person name="Kobayashi H."/>
            <person name="Maekawa T."/>
        </authorList>
    </citation>
    <scope>NUCLEOTIDE SEQUENCE [LARGE SCALE GENOMIC DNA]</scope>
    <source>
        <strain evidence="6 7">SIID29052-01</strain>
    </source>
</reference>
<evidence type="ECO:0000256" key="2">
    <source>
        <dbReference type="ARBA" id="ARBA00022679"/>
    </source>
</evidence>
<keyword evidence="3 5" id="KW-0949">S-adenosyl-L-methionine</keyword>
<dbReference type="InterPro" id="IPR029026">
    <property type="entry name" value="tRNA_m1G_MTases_N"/>
</dbReference>
<evidence type="ECO:0000256" key="3">
    <source>
        <dbReference type="ARBA" id="ARBA00022691"/>
    </source>
</evidence>
<evidence type="ECO:0000256" key="1">
    <source>
        <dbReference type="ARBA" id="ARBA00022603"/>
    </source>
</evidence>
<dbReference type="GO" id="GO:0070038">
    <property type="term" value="F:rRNA (pseudouridine-N3-)-methyltransferase activity"/>
    <property type="evidence" value="ECO:0007669"/>
    <property type="project" value="UniProtKB-UniRule"/>
</dbReference>
<dbReference type="EMBL" id="BLTE01000013">
    <property type="protein sequence ID" value="GFK95006.1"/>
    <property type="molecule type" value="Genomic_DNA"/>
</dbReference>
<comment type="catalytic activity">
    <reaction evidence="5">
        <text>pseudouridine(1915) in 23S rRNA + S-adenosyl-L-methionine = N(3)-methylpseudouridine(1915) in 23S rRNA + S-adenosyl-L-homocysteine + H(+)</text>
        <dbReference type="Rhea" id="RHEA:42752"/>
        <dbReference type="Rhea" id="RHEA-COMP:10221"/>
        <dbReference type="Rhea" id="RHEA-COMP:10222"/>
        <dbReference type="ChEBI" id="CHEBI:15378"/>
        <dbReference type="ChEBI" id="CHEBI:57856"/>
        <dbReference type="ChEBI" id="CHEBI:59789"/>
        <dbReference type="ChEBI" id="CHEBI:65314"/>
        <dbReference type="ChEBI" id="CHEBI:74486"/>
        <dbReference type="EC" id="2.1.1.177"/>
    </reaction>
</comment>
<evidence type="ECO:0000313" key="6">
    <source>
        <dbReference type="EMBL" id="GFK95006.1"/>
    </source>
</evidence>
<organism evidence="6 7">
    <name type="scientific">Fundidesulfovibrio magnetotacticus</name>
    <dbReference type="NCBI Taxonomy" id="2730080"/>
    <lineage>
        <taxon>Bacteria</taxon>
        <taxon>Pseudomonadati</taxon>
        <taxon>Thermodesulfobacteriota</taxon>
        <taxon>Desulfovibrionia</taxon>
        <taxon>Desulfovibrionales</taxon>
        <taxon>Desulfovibrionaceae</taxon>
        <taxon>Fundidesulfovibrio</taxon>
    </lineage>
</organism>
<dbReference type="EC" id="2.1.1.177" evidence="5"/>
<comment type="subcellular location">
    <subcellularLocation>
        <location evidence="5">Cytoplasm</location>
    </subcellularLocation>
</comment>
<feature type="binding site" evidence="5">
    <location>
        <position position="104"/>
    </location>
    <ligand>
        <name>S-adenosyl-L-methionine</name>
        <dbReference type="ChEBI" id="CHEBI:59789"/>
    </ligand>
</feature>
<accession>A0A6V8LYZ0</accession>
<dbReference type="CDD" id="cd18081">
    <property type="entry name" value="RlmH-like"/>
    <property type="match status" value="1"/>
</dbReference>